<feature type="domain" description="SpoOB alpha-helical" evidence="4">
    <location>
        <begin position="10"/>
        <end position="55"/>
    </location>
</feature>
<dbReference type="RefSeq" id="WP_317942253.1">
    <property type="nucleotide sequence ID" value="NZ_JAUBDI010000002.1"/>
</dbReference>
<dbReference type="Proteomes" id="UP001282284">
    <property type="component" value="Unassembled WGS sequence"/>
</dbReference>
<gene>
    <name evidence="5" type="ORF">QT711_04165</name>
</gene>
<evidence type="ECO:0000313" key="6">
    <source>
        <dbReference type="Proteomes" id="UP001282284"/>
    </source>
</evidence>
<evidence type="ECO:0000313" key="5">
    <source>
        <dbReference type="EMBL" id="MDW0112367.1"/>
    </source>
</evidence>
<dbReference type="Gene3D" id="3.30.565.30">
    <property type="entry name" value="Sporulation initiation phosphotransferase B (SpoOB), C-terminal domain"/>
    <property type="match status" value="1"/>
</dbReference>
<organism evidence="5 6">
    <name type="scientific">Sporosarcina saromensis</name>
    <dbReference type="NCBI Taxonomy" id="359365"/>
    <lineage>
        <taxon>Bacteria</taxon>
        <taxon>Bacillati</taxon>
        <taxon>Bacillota</taxon>
        <taxon>Bacilli</taxon>
        <taxon>Bacillales</taxon>
        <taxon>Caryophanaceae</taxon>
        <taxon>Sporosarcina</taxon>
    </lineage>
</organism>
<dbReference type="InterPro" id="IPR037100">
    <property type="entry name" value="Spo0B_C_sf"/>
</dbReference>
<evidence type="ECO:0000256" key="1">
    <source>
        <dbReference type="ARBA" id="ARBA00022553"/>
    </source>
</evidence>
<name>A0ABU4G7M9_9BACL</name>
<comment type="caution">
    <text evidence="5">The sequence shown here is derived from an EMBL/GenBank/DDBJ whole genome shotgun (WGS) entry which is preliminary data.</text>
</comment>
<keyword evidence="1" id="KW-0597">Phosphoprotein</keyword>
<reference evidence="5 6" key="1">
    <citation type="submission" date="2023-06" db="EMBL/GenBank/DDBJ databases">
        <title>Sporosarcina sp. nov., isolated from Korean traditional fermented seafood 'Jeotgal'.</title>
        <authorList>
            <person name="Yang A.I."/>
            <person name="Shin N.-R."/>
        </authorList>
    </citation>
    <scope>NUCLEOTIDE SEQUENCE [LARGE SCALE GENOMIC DNA]</scope>
    <source>
        <strain evidence="5 6">KCTC13119</strain>
    </source>
</reference>
<sequence>MGSENLTIGSALKFARHDFLNELQLMLLYLDLGKTAEARKTLLETTERMRHVSLLEKLQLPETELLLSTFDWMYTVFSKSLTCHIEAGPRAVEDEAVVSYLKALLKTIEEGVDPLSDYHIDVLVKATSEEWSIQLTVTGSLTHIPQFVHEQRGFLVRESKQEQQWTFTLSGR</sequence>
<keyword evidence="3" id="KW-0418">Kinase</keyword>
<dbReference type="Pfam" id="PF14689">
    <property type="entry name" value="SPOB_a"/>
    <property type="match status" value="1"/>
</dbReference>
<evidence type="ECO:0000259" key="4">
    <source>
        <dbReference type="Pfam" id="PF14689"/>
    </source>
</evidence>
<protein>
    <submittedName>
        <fullName evidence="5">Spo0B domain-containing protein</fullName>
    </submittedName>
</protein>
<dbReference type="SUPFAM" id="SSF55890">
    <property type="entry name" value="Sporulation response regulatory protein Spo0B"/>
    <property type="match status" value="1"/>
</dbReference>
<evidence type="ECO:0000256" key="2">
    <source>
        <dbReference type="ARBA" id="ARBA00022679"/>
    </source>
</evidence>
<dbReference type="InterPro" id="IPR016120">
    <property type="entry name" value="Sig_transdc_His_kin_SpoOB"/>
</dbReference>
<proteinExistence type="predicted"/>
<keyword evidence="2" id="KW-0808">Transferase</keyword>
<accession>A0ABU4G7M9</accession>
<evidence type="ECO:0000256" key="3">
    <source>
        <dbReference type="ARBA" id="ARBA00022777"/>
    </source>
</evidence>
<dbReference type="Gene3D" id="1.10.287.130">
    <property type="match status" value="1"/>
</dbReference>
<dbReference type="InterPro" id="IPR039506">
    <property type="entry name" value="SPOB_a"/>
</dbReference>
<keyword evidence="6" id="KW-1185">Reference proteome</keyword>
<dbReference type="EMBL" id="JAUBDI010000002">
    <property type="protein sequence ID" value="MDW0112367.1"/>
    <property type="molecule type" value="Genomic_DNA"/>
</dbReference>